<dbReference type="InterPro" id="IPR026213">
    <property type="entry name" value="GRINL1"/>
</dbReference>
<comment type="caution">
    <text evidence="2">The sequence shown here is derived from an EMBL/GenBank/DDBJ whole genome shotgun (WGS) entry which is preliminary data.</text>
</comment>
<evidence type="ECO:0000313" key="3">
    <source>
        <dbReference type="Proteomes" id="UP001557470"/>
    </source>
</evidence>
<evidence type="ECO:0008006" key="4">
    <source>
        <dbReference type="Google" id="ProtNLM"/>
    </source>
</evidence>
<proteinExistence type="predicted"/>
<dbReference type="Pfam" id="PF15328">
    <property type="entry name" value="GCOM2"/>
    <property type="match status" value="1"/>
</dbReference>
<gene>
    <name evidence="2" type="ORF">UPYG_G00084350</name>
</gene>
<dbReference type="PANTHER" id="PTHR23171">
    <property type="entry name" value="GDOWN1"/>
    <property type="match status" value="1"/>
</dbReference>
<feature type="region of interest" description="Disordered" evidence="1">
    <location>
        <begin position="230"/>
        <end position="258"/>
    </location>
</feature>
<feature type="compositionally biased region" description="Polar residues" evidence="1">
    <location>
        <begin position="91"/>
        <end position="106"/>
    </location>
</feature>
<name>A0ABD0XTQ6_UMBPY</name>
<reference evidence="2 3" key="1">
    <citation type="submission" date="2024-06" db="EMBL/GenBank/DDBJ databases">
        <authorList>
            <person name="Pan Q."/>
            <person name="Wen M."/>
            <person name="Jouanno E."/>
            <person name="Zahm M."/>
            <person name="Klopp C."/>
            <person name="Cabau C."/>
            <person name="Louis A."/>
            <person name="Berthelot C."/>
            <person name="Parey E."/>
            <person name="Roest Crollius H."/>
            <person name="Montfort J."/>
            <person name="Robinson-Rechavi M."/>
            <person name="Bouchez O."/>
            <person name="Lampietro C."/>
            <person name="Lopez Roques C."/>
            <person name="Donnadieu C."/>
            <person name="Postlethwait J."/>
            <person name="Bobe J."/>
            <person name="Verreycken H."/>
            <person name="Guiguen Y."/>
        </authorList>
    </citation>
    <scope>NUCLEOTIDE SEQUENCE [LARGE SCALE GENOMIC DNA]</scope>
    <source>
        <strain evidence="2">Up_M1</strain>
        <tissue evidence="2">Testis</tissue>
    </source>
</reference>
<dbReference type="InterPro" id="IPR051375">
    <property type="entry name" value="Tuftelin_GRINL1A/MYZAP/CCD68"/>
</dbReference>
<sequence>MSSSWASPSERQGQVGDLKTKSKEELGELLLRQEKLLSNKRFINTLPDKGKKIADFAERIRFALVQNEKEERKQDMLSSVRNELLTKYQQSLTQRQPGSENNSGTSHAADKAPANIQEMYASPLTPHIQESSLVDTLSKVSVAETLETVQAGCDDAAPRDSDRAREIDLAEALQKVHLAEQDGSLKDKVTRPATSNPFLGKQTQKKPHYIEVLERTEKALSTRRQKYMPNQFAHNSDGSPSGSLSPSSSPGGLSPSPLLSVEARRERDRKHIDDVTSARLPLLHYSPAKLLTLDQSAELLVQQTRKQQELQAKMAAQKLCEGLRLSTRSCAVEGSLMGAYREVHDDGAQLSSEED</sequence>
<dbReference type="AlphaFoldDB" id="A0ABD0XTQ6"/>
<organism evidence="2 3">
    <name type="scientific">Umbra pygmaea</name>
    <name type="common">Eastern mudminnow</name>
    <dbReference type="NCBI Taxonomy" id="75934"/>
    <lineage>
        <taxon>Eukaryota</taxon>
        <taxon>Metazoa</taxon>
        <taxon>Chordata</taxon>
        <taxon>Craniata</taxon>
        <taxon>Vertebrata</taxon>
        <taxon>Euteleostomi</taxon>
        <taxon>Actinopterygii</taxon>
        <taxon>Neopterygii</taxon>
        <taxon>Teleostei</taxon>
        <taxon>Protacanthopterygii</taxon>
        <taxon>Esociformes</taxon>
        <taxon>Umbridae</taxon>
        <taxon>Umbra</taxon>
    </lineage>
</organism>
<protein>
    <recommendedName>
        <fullName evidence="4">RNA polymerase II subunit M</fullName>
    </recommendedName>
</protein>
<dbReference type="PRINTS" id="PR02085">
    <property type="entry name" value="POLR2GRINL1"/>
</dbReference>
<accession>A0ABD0XTQ6</accession>
<feature type="compositionally biased region" description="Low complexity" evidence="1">
    <location>
        <begin position="238"/>
        <end position="258"/>
    </location>
</feature>
<dbReference type="Proteomes" id="UP001557470">
    <property type="component" value="Unassembled WGS sequence"/>
</dbReference>
<feature type="region of interest" description="Disordered" evidence="1">
    <location>
        <begin position="1"/>
        <end position="22"/>
    </location>
</feature>
<evidence type="ECO:0000256" key="1">
    <source>
        <dbReference type="SAM" id="MobiDB-lite"/>
    </source>
</evidence>
<evidence type="ECO:0000313" key="2">
    <source>
        <dbReference type="EMBL" id="KAL1007270.1"/>
    </source>
</evidence>
<feature type="compositionally biased region" description="Polar residues" evidence="1">
    <location>
        <begin position="1"/>
        <end position="12"/>
    </location>
</feature>
<dbReference type="PANTHER" id="PTHR23171:SF4">
    <property type="entry name" value="TUFTELIN"/>
    <property type="match status" value="1"/>
</dbReference>
<feature type="region of interest" description="Disordered" evidence="1">
    <location>
        <begin position="183"/>
        <end position="204"/>
    </location>
</feature>
<feature type="region of interest" description="Disordered" evidence="1">
    <location>
        <begin position="91"/>
        <end position="110"/>
    </location>
</feature>
<keyword evidence="3" id="KW-1185">Reference proteome</keyword>
<dbReference type="EMBL" id="JAGEUA010000002">
    <property type="protein sequence ID" value="KAL1007270.1"/>
    <property type="molecule type" value="Genomic_DNA"/>
</dbReference>